<evidence type="ECO:0000256" key="2">
    <source>
        <dbReference type="ARBA" id="ARBA00022692"/>
    </source>
</evidence>
<accession>A0ABV9Z897</accession>
<feature type="transmembrane region" description="Helical" evidence="5">
    <location>
        <begin position="43"/>
        <end position="63"/>
    </location>
</feature>
<feature type="transmembrane region" description="Helical" evidence="5">
    <location>
        <begin position="75"/>
        <end position="98"/>
    </location>
</feature>
<dbReference type="RefSeq" id="WP_379771164.1">
    <property type="nucleotide sequence ID" value="NZ_JBHSJF010000006.1"/>
</dbReference>
<dbReference type="PANTHER" id="PTHR37958:SF1">
    <property type="entry name" value="SODIUM-POTASSIUM_PROTON ANTIPORTER CHAA"/>
    <property type="match status" value="1"/>
</dbReference>
<feature type="transmembrane region" description="Helical" evidence="5">
    <location>
        <begin position="260"/>
        <end position="278"/>
    </location>
</feature>
<evidence type="ECO:0000259" key="6">
    <source>
        <dbReference type="Pfam" id="PF01699"/>
    </source>
</evidence>
<feature type="transmembrane region" description="Helical" evidence="5">
    <location>
        <begin position="144"/>
        <end position="164"/>
    </location>
</feature>
<organism evidence="7 8">
    <name type="scientific">Flaviflagellibacter deserti</name>
    <dbReference type="NCBI Taxonomy" id="2267266"/>
    <lineage>
        <taxon>Bacteria</taxon>
        <taxon>Pseudomonadati</taxon>
        <taxon>Pseudomonadota</taxon>
        <taxon>Alphaproteobacteria</taxon>
        <taxon>Hyphomicrobiales</taxon>
        <taxon>Flaviflagellibacter</taxon>
    </lineage>
</organism>
<feature type="transmembrane region" description="Helical" evidence="5">
    <location>
        <begin position="222"/>
        <end position="240"/>
    </location>
</feature>
<reference evidence="8" key="1">
    <citation type="journal article" date="2019" name="Int. J. Syst. Evol. Microbiol.">
        <title>The Global Catalogue of Microorganisms (GCM) 10K type strain sequencing project: providing services to taxonomists for standard genome sequencing and annotation.</title>
        <authorList>
            <consortium name="The Broad Institute Genomics Platform"/>
            <consortium name="The Broad Institute Genome Sequencing Center for Infectious Disease"/>
            <person name="Wu L."/>
            <person name="Ma J."/>
        </authorList>
    </citation>
    <scope>NUCLEOTIDE SEQUENCE [LARGE SCALE GENOMIC DNA]</scope>
    <source>
        <strain evidence="8">CGMCC 1.16444</strain>
    </source>
</reference>
<evidence type="ECO:0000313" key="7">
    <source>
        <dbReference type="EMBL" id="MFC5069086.1"/>
    </source>
</evidence>
<feature type="transmembrane region" description="Helical" evidence="5">
    <location>
        <begin position="110"/>
        <end position="132"/>
    </location>
</feature>
<comment type="caution">
    <text evidence="7">The sequence shown here is derived from an EMBL/GenBank/DDBJ whole genome shotgun (WGS) entry which is preliminary data.</text>
</comment>
<keyword evidence="8" id="KW-1185">Reference proteome</keyword>
<evidence type="ECO:0000256" key="3">
    <source>
        <dbReference type="ARBA" id="ARBA00022989"/>
    </source>
</evidence>
<feature type="transmembrane region" description="Helical" evidence="5">
    <location>
        <begin position="349"/>
        <end position="367"/>
    </location>
</feature>
<feature type="domain" description="Sodium/calcium exchanger membrane region" evidence="6">
    <location>
        <begin position="43"/>
        <end position="197"/>
    </location>
</feature>
<feature type="domain" description="Sodium/calcium exchanger membrane region" evidence="6">
    <location>
        <begin position="227"/>
        <end position="367"/>
    </location>
</feature>
<dbReference type="InterPro" id="IPR004837">
    <property type="entry name" value="NaCa_Exmemb"/>
</dbReference>
<feature type="transmembrane region" description="Helical" evidence="5">
    <location>
        <begin position="176"/>
        <end position="195"/>
    </location>
</feature>
<keyword evidence="4 5" id="KW-0472">Membrane</keyword>
<evidence type="ECO:0000256" key="4">
    <source>
        <dbReference type="ARBA" id="ARBA00023136"/>
    </source>
</evidence>
<gene>
    <name evidence="7" type="ORF">ACFPFW_13800</name>
</gene>
<proteinExistence type="predicted"/>
<dbReference type="EMBL" id="JBHSJF010000006">
    <property type="protein sequence ID" value="MFC5069086.1"/>
    <property type="molecule type" value="Genomic_DNA"/>
</dbReference>
<sequence length="369" mass="38841">MSASPSAKMPIISWACPLLAVAFYVAASSVGFKDALPPGVTGIALALLLMPVLFGAIFAAVYHAETIAHWSGEPYGTLILTVAVTVIEVALIASVMMSDANGSPALARDTVFAVVMTVCNGLAGLCILVGGLKYREQSFRVPGAAAYVTVLIVMATLTLVLPNYTRETPGPSYSDSQLIFVAVVTVVLYAAFLYIQTVRHRDYFIIQAGDQGWHETHSMRQLALSGLLLLVALVAIIMLSKKFAVVVELGREAAGAPAPVTGLIVAILILLPEGIAAVQAARKDALQKSLNLALGSALATIGMTFPAVTIVALALHTPLTLGLDPSDTVLLALTLLVSTMTFATGRTNILYGFVHLVIFATFLFLTFQP</sequence>
<keyword evidence="3 5" id="KW-1133">Transmembrane helix</keyword>
<dbReference type="PANTHER" id="PTHR37958">
    <property type="entry name" value="SODIUM-POTASSIUM/PROTON ANTIPORTER CHAA"/>
    <property type="match status" value="1"/>
</dbReference>
<dbReference type="Pfam" id="PF01699">
    <property type="entry name" value="Na_Ca_ex"/>
    <property type="match status" value="2"/>
</dbReference>
<evidence type="ECO:0000313" key="8">
    <source>
        <dbReference type="Proteomes" id="UP001595796"/>
    </source>
</evidence>
<evidence type="ECO:0000256" key="5">
    <source>
        <dbReference type="SAM" id="Phobius"/>
    </source>
</evidence>
<feature type="transmembrane region" description="Helical" evidence="5">
    <location>
        <begin position="328"/>
        <end position="344"/>
    </location>
</feature>
<protein>
    <submittedName>
        <fullName evidence="7">Calcium:proton antiporter</fullName>
    </submittedName>
</protein>
<name>A0ABV9Z897_9HYPH</name>
<evidence type="ECO:0000256" key="1">
    <source>
        <dbReference type="ARBA" id="ARBA00004141"/>
    </source>
</evidence>
<dbReference type="Proteomes" id="UP001595796">
    <property type="component" value="Unassembled WGS sequence"/>
</dbReference>
<keyword evidence="2 5" id="KW-0812">Transmembrane</keyword>
<feature type="transmembrane region" description="Helical" evidence="5">
    <location>
        <begin position="290"/>
        <end position="316"/>
    </location>
</feature>
<dbReference type="InterPro" id="IPR052946">
    <property type="entry name" value="Alkaline_pH_Ca-Antiporter"/>
</dbReference>
<comment type="subcellular location">
    <subcellularLocation>
        <location evidence="1">Membrane</location>
        <topology evidence="1">Multi-pass membrane protein</topology>
    </subcellularLocation>
</comment>